<proteinExistence type="predicted"/>
<dbReference type="HOGENOM" id="CLU_1244128_0_0_5"/>
<dbReference type="Gene3D" id="3.90.226.10">
    <property type="entry name" value="2-enoyl-CoA Hydratase, Chain A, domain 1"/>
    <property type="match status" value="1"/>
</dbReference>
<gene>
    <name evidence="1" type="ordered locus">Bind_2400</name>
</gene>
<dbReference type="AlphaFoldDB" id="B2IHW8"/>
<dbReference type="Proteomes" id="UP000001695">
    <property type="component" value="Chromosome"/>
</dbReference>
<dbReference type="KEGG" id="bid:Bind_2400"/>
<keyword evidence="2" id="KW-1185">Reference proteome</keyword>
<evidence type="ECO:0000313" key="2">
    <source>
        <dbReference type="Proteomes" id="UP000001695"/>
    </source>
</evidence>
<dbReference type="SUPFAM" id="SSF52096">
    <property type="entry name" value="ClpP/crotonase"/>
    <property type="match status" value="1"/>
</dbReference>
<accession>B2IHW8</accession>
<organism evidence="1 2">
    <name type="scientific">Beijerinckia indica subsp. indica (strain ATCC 9039 / DSM 1715 / NCIMB 8712)</name>
    <dbReference type="NCBI Taxonomy" id="395963"/>
    <lineage>
        <taxon>Bacteria</taxon>
        <taxon>Pseudomonadati</taxon>
        <taxon>Pseudomonadota</taxon>
        <taxon>Alphaproteobacteria</taxon>
        <taxon>Hyphomicrobiales</taxon>
        <taxon>Beijerinckiaceae</taxon>
        <taxon>Beijerinckia</taxon>
    </lineage>
</organism>
<dbReference type="STRING" id="395963.Bind_2400"/>
<dbReference type="eggNOG" id="COG3904">
    <property type="taxonomic scope" value="Bacteria"/>
</dbReference>
<dbReference type="EMBL" id="CP001016">
    <property type="protein sequence ID" value="ACB96011.1"/>
    <property type="molecule type" value="Genomic_DNA"/>
</dbReference>
<name>B2IHW8_BEII9</name>
<sequence length="215" mass="23383">MMNRGGGGLLVLALAYGLAGLQPARADSMAFRLIPAGPKSACGVDCQAVAMEGEITDATPEAFLRFMQRNLPQHPIQSVVYMHSYGGKVMAAMELGKIFRRLGLVAVVARVEQGDDQAAQLIGARCYSACVYALMGARKRVIPPQSELGLHKMYLLSIEGRQEDDGEMSQVLERYTRSMGVSPNVIVLAEHMRPEDVHIVSRAEISKWHLGSATL</sequence>
<reference evidence="1 2" key="2">
    <citation type="journal article" date="2010" name="J. Bacteriol.">
        <title>Complete genome sequence of Beijerinckia indica subsp. indica.</title>
        <authorList>
            <person name="Tamas I."/>
            <person name="Dedysh S.N."/>
            <person name="Liesack W."/>
            <person name="Stott M.B."/>
            <person name="Alam M."/>
            <person name="Murrell J.C."/>
            <person name="Dunfield P.F."/>
        </authorList>
    </citation>
    <scope>NUCLEOTIDE SEQUENCE [LARGE SCALE GENOMIC DNA]</scope>
    <source>
        <strain evidence="2">ATCC 9039 / DSM 1715 / NCIMB 8712</strain>
    </source>
</reference>
<dbReference type="InterPro" id="IPR029045">
    <property type="entry name" value="ClpP/crotonase-like_dom_sf"/>
</dbReference>
<reference evidence="2" key="1">
    <citation type="submission" date="2008-03" db="EMBL/GenBank/DDBJ databases">
        <title>Complete sequence of chromosome of Beijerinckia indica subsp. indica ATCC 9039.</title>
        <authorList>
            <consortium name="US DOE Joint Genome Institute"/>
            <person name="Copeland A."/>
            <person name="Lucas S."/>
            <person name="Lapidus A."/>
            <person name="Glavina del Rio T."/>
            <person name="Dalin E."/>
            <person name="Tice H."/>
            <person name="Bruce D."/>
            <person name="Goodwin L."/>
            <person name="Pitluck S."/>
            <person name="LaButti K."/>
            <person name="Schmutz J."/>
            <person name="Larimer F."/>
            <person name="Land M."/>
            <person name="Hauser L."/>
            <person name="Kyrpides N."/>
            <person name="Mikhailova N."/>
            <person name="Dunfield P.F."/>
            <person name="Dedysh S.N."/>
            <person name="Liesack W."/>
            <person name="Saw J.H."/>
            <person name="Alam M."/>
            <person name="Chen Y."/>
            <person name="Murrell J.C."/>
            <person name="Richardson P."/>
        </authorList>
    </citation>
    <scope>NUCLEOTIDE SEQUENCE [LARGE SCALE GENOMIC DNA]</scope>
    <source>
        <strain evidence="2">ATCC 9039 / DSM 1715 / NCIMB 8712</strain>
    </source>
</reference>
<evidence type="ECO:0000313" key="1">
    <source>
        <dbReference type="EMBL" id="ACB96011.1"/>
    </source>
</evidence>
<protein>
    <submittedName>
        <fullName evidence="1">Periplasmic protein-like protein</fullName>
    </submittedName>
</protein>